<evidence type="ECO:0000313" key="3">
    <source>
        <dbReference type="EMBL" id="GMA92696.1"/>
    </source>
</evidence>
<sequence>MTPSTPASTHLHHATVEVNDTMLHYVTAGASGTPVLLVHGFPETWTAFRKLIPFLAEHHRVYAVDLRGFGDSAVADERFSSARAADDLHALVAELSVGPMHVVGQDLSGSLVYRLARLHPEDVLSLTAVESGLAGFGAERLADVAHGGAWYIGALAAPGVAGLLFESKARAFIGEYLYPMYGMTLGAEQISELGRTYGRPGGFLGAAGLYRSMLTEGRSCAPWRPCRSRSPSQPSAPVAATSHARRSARSPRKP</sequence>
<dbReference type="SUPFAM" id="SSF53474">
    <property type="entry name" value="alpha/beta-Hydrolases"/>
    <property type="match status" value="1"/>
</dbReference>
<comment type="caution">
    <text evidence="3">The sequence shown here is derived from an EMBL/GenBank/DDBJ whole genome shotgun (WGS) entry which is preliminary data.</text>
</comment>
<keyword evidence="4" id="KW-1185">Reference proteome</keyword>
<dbReference type="InterPro" id="IPR000073">
    <property type="entry name" value="AB_hydrolase_1"/>
</dbReference>
<feature type="domain" description="AB hydrolase-1" evidence="2">
    <location>
        <begin position="34"/>
        <end position="131"/>
    </location>
</feature>
<dbReference type="Gene3D" id="3.40.50.1820">
    <property type="entry name" value="alpha/beta hydrolase"/>
    <property type="match status" value="1"/>
</dbReference>
<dbReference type="Proteomes" id="UP001157069">
    <property type="component" value="Unassembled WGS sequence"/>
</dbReference>
<name>A0ABQ6JWL9_9MICO</name>
<gene>
    <name evidence="3" type="ORF">GCM10025869_32250</name>
</gene>
<dbReference type="InterPro" id="IPR029058">
    <property type="entry name" value="AB_hydrolase_fold"/>
</dbReference>
<protein>
    <recommendedName>
        <fullName evidence="2">AB hydrolase-1 domain-containing protein</fullName>
    </recommendedName>
</protein>
<feature type="region of interest" description="Disordered" evidence="1">
    <location>
        <begin position="222"/>
        <end position="254"/>
    </location>
</feature>
<dbReference type="PANTHER" id="PTHR43329">
    <property type="entry name" value="EPOXIDE HYDROLASE"/>
    <property type="match status" value="1"/>
</dbReference>
<organism evidence="3 4">
    <name type="scientific">Homoserinibacter gongjuensis</name>
    <dbReference type="NCBI Taxonomy" id="1162968"/>
    <lineage>
        <taxon>Bacteria</taxon>
        <taxon>Bacillati</taxon>
        <taxon>Actinomycetota</taxon>
        <taxon>Actinomycetes</taxon>
        <taxon>Micrococcales</taxon>
        <taxon>Microbacteriaceae</taxon>
        <taxon>Homoserinibacter</taxon>
    </lineage>
</organism>
<dbReference type="EMBL" id="BSVA01000001">
    <property type="protein sequence ID" value="GMA92696.1"/>
    <property type="molecule type" value="Genomic_DNA"/>
</dbReference>
<proteinExistence type="predicted"/>
<evidence type="ECO:0000259" key="2">
    <source>
        <dbReference type="Pfam" id="PF00561"/>
    </source>
</evidence>
<evidence type="ECO:0000313" key="4">
    <source>
        <dbReference type="Proteomes" id="UP001157069"/>
    </source>
</evidence>
<feature type="compositionally biased region" description="Low complexity" evidence="1">
    <location>
        <begin position="222"/>
        <end position="242"/>
    </location>
</feature>
<accession>A0ABQ6JWL9</accession>
<dbReference type="Pfam" id="PF00561">
    <property type="entry name" value="Abhydrolase_1"/>
    <property type="match status" value="1"/>
</dbReference>
<evidence type="ECO:0000256" key="1">
    <source>
        <dbReference type="SAM" id="MobiDB-lite"/>
    </source>
</evidence>
<feature type="compositionally biased region" description="Basic residues" evidence="1">
    <location>
        <begin position="243"/>
        <end position="254"/>
    </location>
</feature>
<dbReference type="RefSeq" id="WP_284301480.1">
    <property type="nucleotide sequence ID" value="NZ_BSVA01000001.1"/>
</dbReference>
<reference evidence="4" key="1">
    <citation type="journal article" date="2019" name="Int. J. Syst. Evol. Microbiol.">
        <title>The Global Catalogue of Microorganisms (GCM) 10K type strain sequencing project: providing services to taxonomists for standard genome sequencing and annotation.</title>
        <authorList>
            <consortium name="The Broad Institute Genomics Platform"/>
            <consortium name="The Broad Institute Genome Sequencing Center for Infectious Disease"/>
            <person name="Wu L."/>
            <person name="Ma J."/>
        </authorList>
    </citation>
    <scope>NUCLEOTIDE SEQUENCE [LARGE SCALE GENOMIC DNA]</scope>
    <source>
        <strain evidence="4">NBRC 108755</strain>
    </source>
</reference>